<keyword evidence="2" id="KW-1185">Reference proteome</keyword>
<name>D8TM98_VOLCA</name>
<dbReference type="GeneID" id="9620382"/>
<protein>
    <submittedName>
        <fullName evidence="1">Uncharacterized protein</fullName>
    </submittedName>
</protein>
<gene>
    <name evidence="1" type="ORF">VOLCADRAFT_87797</name>
</gene>
<dbReference type="EMBL" id="GL378327">
    <property type="protein sequence ID" value="EFJ51604.1"/>
    <property type="molecule type" value="Genomic_DNA"/>
</dbReference>
<sequence length="486" mass="52733">MSCACQFLLPGSGNGIRLVEGSGSTGRLEISSTTPWLLTDGETIAWRPVCAVGGLIDNVAAQDGAHMSRVRAVRGLGRFYEAPSSFLYCFSLHPVKRGSGDLGIVPDYQTCCRRCFAWRARDCCWRQRTPQENCASVFGGRTPKAVPKEPDRSERFRGRWRLVRAPFVSVMEVAQLKNRELADQGKRSHDPVGYVYCTPNTGARRLSDNDTASGLASDAGASGDEQVVHERGTYPVVLQEGGGKAEVDFGSSGRRHRHARSLLASLYGTINIPATAPYRCQFRLGDCPYTGPLVGIECFTPPPGSLSIRLFGPNGFPLEPNLCPSPEVCMYYNRVELQVRAPGSASGALVWAPLCAPLDLHLTGPVGDMVCWQVYNYLPGKVRPEFVVTSDPSITGFPLPNPTVAPGTVVQDRGCVTTARRMWLKLCGANSTLPESPPGPPSQGPITMTLRHVESKILIWRCLPPHVREVPCSPSPVSSVLGTNRL</sequence>
<reference evidence="1 2" key="1">
    <citation type="journal article" date="2010" name="Science">
        <title>Genomic analysis of organismal complexity in the multicellular green alga Volvox carteri.</title>
        <authorList>
            <person name="Prochnik S.E."/>
            <person name="Umen J."/>
            <person name="Nedelcu A.M."/>
            <person name="Hallmann A."/>
            <person name="Miller S.M."/>
            <person name="Nishii I."/>
            <person name="Ferris P."/>
            <person name="Kuo A."/>
            <person name="Mitros T."/>
            <person name="Fritz-Laylin L.K."/>
            <person name="Hellsten U."/>
            <person name="Chapman J."/>
            <person name="Simakov O."/>
            <person name="Rensing S.A."/>
            <person name="Terry A."/>
            <person name="Pangilinan J."/>
            <person name="Kapitonov V."/>
            <person name="Jurka J."/>
            <person name="Salamov A."/>
            <person name="Shapiro H."/>
            <person name="Schmutz J."/>
            <person name="Grimwood J."/>
            <person name="Lindquist E."/>
            <person name="Lucas S."/>
            <person name="Grigoriev I.V."/>
            <person name="Schmitt R."/>
            <person name="Kirk D."/>
            <person name="Rokhsar D.S."/>
        </authorList>
    </citation>
    <scope>NUCLEOTIDE SEQUENCE [LARGE SCALE GENOMIC DNA]</scope>
    <source>
        <strain evidence="2">f. Nagariensis / Eve</strain>
    </source>
</reference>
<organism evidence="2">
    <name type="scientific">Volvox carteri f. nagariensis</name>
    <dbReference type="NCBI Taxonomy" id="3068"/>
    <lineage>
        <taxon>Eukaryota</taxon>
        <taxon>Viridiplantae</taxon>
        <taxon>Chlorophyta</taxon>
        <taxon>core chlorophytes</taxon>
        <taxon>Chlorophyceae</taxon>
        <taxon>CS clade</taxon>
        <taxon>Chlamydomonadales</taxon>
        <taxon>Volvocaceae</taxon>
        <taxon>Volvox</taxon>
    </lineage>
</organism>
<evidence type="ECO:0000313" key="1">
    <source>
        <dbReference type="EMBL" id="EFJ51604.1"/>
    </source>
</evidence>
<accession>D8TM98</accession>
<evidence type="ECO:0000313" key="2">
    <source>
        <dbReference type="Proteomes" id="UP000001058"/>
    </source>
</evidence>
<proteinExistence type="predicted"/>
<dbReference type="KEGG" id="vcn:VOLCADRAFT_87797"/>
<dbReference type="AlphaFoldDB" id="D8TM98"/>
<dbReference type="Proteomes" id="UP000001058">
    <property type="component" value="Unassembled WGS sequence"/>
</dbReference>
<dbReference type="InParanoid" id="D8TM98"/>
<dbReference type="RefSeq" id="XP_002947556.1">
    <property type="nucleotide sequence ID" value="XM_002947510.1"/>
</dbReference>
<dbReference type="OrthoDB" id="535306at2759"/>